<organism evidence="2 3">
    <name type="scientific">Alkalicaulis satelles</name>
    <dbReference type="NCBI Taxonomy" id="2609175"/>
    <lineage>
        <taxon>Bacteria</taxon>
        <taxon>Pseudomonadati</taxon>
        <taxon>Pseudomonadota</taxon>
        <taxon>Alphaproteobacteria</taxon>
        <taxon>Maricaulales</taxon>
        <taxon>Maricaulaceae</taxon>
        <taxon>Alkalicaulis</taxon>
    </lineage>
</organism>
<sequence length="481" mass="50606">MANKPNRVSAESCRKLADAILTVRTRAIVSERWIESQLGQALDSHDWRPGRPGHVTKLAKQVAKLVYNGPAEREALAKKLARLTRQERVRDAVRRFFINSGLEAHGVPVDHESIGRDQLMAAMLSRFVYGEAPEFQNELKRQGVYTLLQNAGGGASHVNRSLLLVHALGSSSFIWAVHLYRPAGAQAELKARMGVFLPENPNMSLLSAAAWVDPAPVLRQWLTDEDAATALAAIRSQNRNGKQERSVAVLNFKSDNSAELNDGHGLKAVGYIASDDRLGAGALDAIGLVQRSALSDAYAAVAPAPKAEHAQAYAEVQDALARFAAIAAAPGLNAVMAQPAGEPALERAPAPALKAAEAPEAPASLDGPESPQASGDPETPDSPETPEISEVPDTSEAQASAPAPDTSEALAAPGDPETPDTPDSPEMPDSLEASQTPKPQKLDADAPASTKPAVSDADGQPTDDPAPAEADEGETPPAQSS</sequence>
<gene>
    <name evidence="2" type="ORF">F1654_11335</name>
</gene>
<reference evidence="2 3" key="1">
    <citation type="submission" date="2019-09" db="EMBL/GenBank/DDBJ databases">
        <authorList>
            <person name="Kevbrin V."/>
            <person name="Grouzdev D.S."/>
        </authorList>
    </citation>
    <scope>NUCLEOTIDE SEQUENCE [LARGE SCALE GENOMIC DNA]</scope>
    <source>
        <strain evidence="2 3">G-192</strain>
    </source>
</reference>
<evidence type="ECO:0000313" key="3">
    <source>
        <dbReference type="Proteomes" id="UP000325122"/>
    </source>
</evidence>
<dbReference type="AlphaFoldDB" id="A0A5M6ZF62"/>
<feature type="compositionally biased region" description="Low complexity" evidence="1">
    <location>
        <begin position="346"/>
        <end position="363"/>
    </location>
</feature>
<dbReference type="EMBL" id="VWOJ01000003">
    <property type="protein sequence ID" value="KAA5802407.1"/>
    <property type="molecule type" value="Genomic_DNA"/>
</dbReference>
<keyword evidence="3" id="KW-1185">Reference proteome</keyword>
<proteinExistence type="predicted"/>
<protein>
    <submittedName>
        <fullName evidence="2">Uncharacterized protein</fullName>
    </submittedName>
</protein>
<dbReference type="RefSeq" id="WP_150023657.1">
    <property type="nucleotide sequence ID" value="NZ_VWOJ01000003.1"/>
</dbReference>
<evidence type="ECO:0000313" key="2">
    <source>
        <dbReference type="EMBL" id="KAA5802407.1"/>
    </source>
</evidence>
<dbReference type="Proteomes" id="UP000325122">
    <property type="component" value="Unassembled WGS sequence"/>
</dbReference>
<evidence type="ECO:0000256" key="1">
    <source>
        <dbReference type="SAM" id="MobiDB-lite"/>
    </source>
</evidence>
<feature type="region of interest" description="Disordered" evidence="1">
    <location>
        <begin position="346"/>
        <end position="481"/>
    </location>
</feature>
<comment type="caution">
    <text evidence="2">The sequence shown here is derived from an EMBL/GenBank/DDBJ whole genome shotgun (WGS) entry which is preliminary data.</text>
</comment>
<accession>A0A5M6ZF62</accession>
<name>A0A5M6ZF62_9PROT</name>